<protein>
    <submittedName>
        <fullName evidence="1">Uncharacterized protein</fullName>
    </submittedName>
</protein>
<organism evidence="1">
    <name type="scientific">Arundo donax</name>
    <name type="common">Giant reed</name>
    <name type="synonym">Donax arundinaceus</name>
    <dbReference type="NCBI Taxonomy" id="35708"/>
    <lineage>
        <taxon>Eukaryota</taxon>
        <taxon>Viridiplantae</taxon>
        <taxon>Streptophyta</taxon>
        <taxon>Embryophyta</taxon>
        <taxon>Tracheophyta</taxon>
        <taxon>Spermatophyta</taxon>
        <taxon>Magnoliopsida</taxon>
        <taxon>Liliopsida</taxon>
        <taxon>Poales</taxon>
        <taxon>Poaceae</taxon>
        <taxon>PACMAD clade</taxon>
        <taxon>Arundinoideae</taxon>
        <taxon>Arundineae</taxon>
        <taxon>Arundo</taxon>
    </lineage>
</organism>
<name>A0A0A9CMP2_ARUDO</name>
<dbReference type="AlphaFoldDB" id="A0A0A9CMP2"/>
<proteinExistence type="predicted"/>
<evidence type="ECO:0000313" key="1">
    <source>
        <dbReference type="EMBL" id="JAD75708.1"/>
    </source>
</evidence>
<sequence>MKQDELRESLVLSPCCAPLLLAHYSRSTSPQSVLSFT</sequence>
<reference evidence="1" key="1">
    <citation type="submission" date="2014-09" db="EMBL/GenBank/DDBJ databases">
        <authorList>
            <person name="Magalhaes I.L.F."/>
            <person name="Oliveira U."/>
            <person name="Santos F.R."/>
            <person name="Vidigal T.H.D.A."/>
            <person name="Brescovit A.D."/>
            <person name="Santos A.J."/>
        </authorList>
    </citation>
    <scope>NUCLEOTIDE SEQUENCE</scope>
    <source>
        <tissue evidence="1">Shoot tissue taken approximately 20 cm above the soil surface</tissue>
    </source>
</reference>
<dbReference type="EMBL" id="GBRH01222187">
    <property type="protein sequence ID" value="JAD75708.1"/>
    <property type="molecule type" value="Transcribed_RNA"/>
</dbReference>
<reference evidence="1" key="2">
    <citation type="journal article" date="2015" name="Data Brief">
        <title>Shoot transcriptome of the giant reed, Arundo donax.</title>
        <authorList>
            <person name="Barrero R.A."/>
            <person name="Guerrero F.D."/>
            <person name="Moolhuijzen P."/>
            <person name="Goolsby J.A."/>
            <person name="Tidwell J."/>
            <person name="Bellgard S.E."/>
            <person name="Bellgard M.I."/>
        </authorList>
    </citation>
    <scope>NUCLEOTIDE SEQUENCE</scope>
    <source>
        <tissue evidence="1">Shoot tissue taken approximately 20 cm above the soil surface</tissue>
    </source>
</reference>
<accession>A0A0A9CMP2</accession>